<dbReference type="SUPFAM" id="SSF53850">
    <property type="entry name" value="Periplasmic binding protein-like II"/>
    <property type="match status" value="1"/>
</dbReference>
<keyword evidence="5" id="KW-0564">Palmitate</keyword>
<keyword evidence="9" id="KW-1185">Reference proteome</keyword>
<dbReference type="Pfam" id="PF03180">
    <property type="entry name" value="Lipoprotein_9"/>
    <property type="match status" value="1"/>
</dbReference>
<feature type="chain" id="PRO_5004956275" evidence="7">
    <location>
        <begin position="30"/>
        <end position="280"/>
    </location>
</feature>
<evidence type="ECO:0000256" key="5">
    <source>
        <dbReference type="ARBA" id="ARBA00023139"/>
    </source>
</evidence>
<reference evidence="8 9" key="1">
    <citation type="journal article" date="2015" name="Int. J. Syst. Evol. Microbiol.">
        <title>Revisiting Corynebacterium glyciniphilum (ex Kubota et al., 1972) sp. nov., nom. rev., isolated from putrefied banana.</title>
        <authorList>
            <person name="Al-Dilaimi A."/>
            <person name="Bednarz H."/>
            <person name="Lomker A."/>
            <person name="Niehaus K."/>
            <person name="Kalinowski J."/>
            <person name="Ruckert C."/>
        </authorList>
    </citation>
    <scope>NUCLEOTIDE SEQUENCE [LARGE SCALE GENOMIC DNA]</scope>
    <source>
        <strain evidence="8">AJ 3170</strain>
    </source>
</reference>
<protein>
    <submittedName>
        <fullName evidence="8">Putative secreted protein</fullName>
    </submittedName>
</protein>
<evidence type="ECO:0000313" key="9">
    <source>
        <dbReference type="Proteomes" id="UP000023703"/>
    </source>
</evidence>
<dbReference type="Proteomes" id="UP000023703">
    <property type="component" value="Chromosome"/>
</dbReference>
<dbReference type="AlphaFoldDB" id="X5ED32"/>
<keyword evidence="4" id="KW-0472">Membrane</keyword>
<dbReference type="InterPro" id="IPR004872">
    <property type="entry name" value="Lipoprotein_NlpA"/>
</dbReference>
<dbReference type="eggNOG" id="COG1464">
    <property type="taxonomic scope" value="Bacteria"/>
</dbReference>
<name>X5ED32_9CORY</name>
<dbReference type="KEGG" id="cgy:CGLY_10505"/>
<keyword evidence="6" id="KW-0449">Lipoprotein</keyword>
<sequence length="280" mass="30256">MRITTRHILRTAGATALAAGFAVSVAACADDGAQQEDGTIRVGTSPGPYSELFREGVVPILEGDGYEVTFDDFTELQQADIALQEGSVDLNVDQHTAYMEAFNRDAGADLASITPIPTVPAGLYSSNHDSLDEIADGQSVSIPEDPSNASRAYRILAQAGWLTLNDDADETELSAEDIAENPHNLDISTLDSGFISRGLDDVDWAVIPGSMAYASGVDPELQLFQEELLPELELVAVVRSEDVDSEWADAVAEAYRSDEFADYLESRGEDNYWFVPEALK</sequence>
<dbReference type="GO" id="GO:0016020">
    <property type="term" value="C:membrane"/>
    <property type="evidence" value="ECO:0007669"/>
    <property type="project" value="UniProtKB-SubCell"/>
</dbReference>
<evidence type="ECO:0000256" key="4">
    <source>
        <dbReference type="ARBA" id="ARBA00023136"/>
    </source>
</evidence>
<keyword evidence="3 7" id="KW-0732">Signal</keyword>
<dbReference type="PANTHER" id="PTHR30429:SF0">
    <property type="entry name" value="METHIONINE-BINDING LIPOPROTEIN METQ"/>
    <property type="match status" value="1"/>
</dbReference>
<evidence type="ECO:0000256" key="2">
    <source>
        <dbReference type="ARBA" id="ARBA00008973"/>
    </source>
</evidence>
<proteinExistence type="inferred from homology"/>
<gene>
    <name evidence="8" type="ORF">CGLY_10505</name>
</gene>
<dbReference type="STRING" id="1404245.CGLY_10505"/>
<evidence type="ECO:0000313" key="8">
    <source>
        <dbReference type="EMBL" id="AHW64546.1"/>
    </source>
</evidence>
<evidence type="ECO:0000256" key="7">
    <source>
        <dbReference type="SAM" id="SignalP"/>
    </source>
</evidence>
<accession>X5ED32</accession>
<dbReference type="PANTHER" id="PTHR30429">
    <property type="entry name" value="D-METHIONINE-BINDING LIPOPROTEIN METQ"/>
    <property type="match status" value="1"/>
</dbReference>
<dbReference type="PROSITE" id="PS51257">
    <property type="entry name" value="PROKAR_LIPOPROTEIN"/>
    <property type="match status" value="1"/>
</dbReference>
<dbReference type="Gene3D" id="3.40.190.10">
    <property type="entry name" value="Periplasmic binding protein-like II"/>
    <property type="match status" value="2"/>
</dbReference>
<dbReference type="OrthoDB" id="9812878at2"/>
<evidence type="ECO:0000256" key="3">
    <source>
        <dbReference type="ARBA" id="ARBA00022729"/>
    </source>
</evidence>
<organism evidence="8 9">
    <name type="scientific">Corynebacterium glyciniphilum AJ 3170</name>
    <dbReference type="NCBI Taxonomy" id="1404245"/>
    <lineage>
        <taxon>Bacteria</taxon>
        <taxon>Bacillati</taxon>
        <taxon>Actinomycetota</taxon>
        <taxon>Actinomycetes</taxon>
        <taxon>Mycobacteriales</taxon>
        <taxon>Corynebacteriaceae</taxon>
        <taxon>Corynebacterium</taxon>
    </lineage>
</organism>
<feature type="signal peptide" evidence="7">
    <location>
        <begin position="1"/>
        <end position="29"/>
    </location>
</feature>
<comment type="similarity">
    <text evidence="2">Belongs to the NlpA lipoprotein family.</text>
</comment>
<dbReference type="EMBL" id="CP006842">
    <property type="protein sequence ID" value="AHW64546.1"/>
    <property type="molecule type" value="Genomic_DNA"/>
</dbReference>
<dbReference type="RefSeq" id="WP_038549276.1">
    <property type="nucleotide sequence ID" value="NZ_CP006842.1"/>
</dbReference>
<comment type="subcellular location">
    <subcellularLocation>
        <location evidence="1">Membrane</location>
        <topology evidence="1">Lipid-anchor</topology>
    </subcellularLocation>
</comment>
<evidence type="ECO:0000256" key="1">
    <source>
        <dbReference type="ARBA" id="ARBA00004635"/>
    </source>
</evidence>
<dbReference type="HOGENOM" id="CLU_067080_0_1_11"/>
<evidence type="ECO:0000256" key="6">
    <source>
        <dbReference type="ARBA" id="ARBA00023288"/>
    </source>
</evidence>